<proteinExistence type="predicted"/>
<keyword evidence="1" id="KW-1133">Transmembrane helix</keyword>
<dbReference type="KEGG" id="maqe:RJ40_12175"/>
<feature type="transmembrane region" description="Helical" evidence="1">
    <location>
        <begin position="6"/>
        <end position="21"/>
    </location>
</feature>
<sequence>MIEIILLLGFILAPPVLYRLFERLPSALLRALTPALLALALALIVPQYYQFRLAGPEALPGTLTIVAVQVLGIMTPLPLVMERFKDHKKYLLASAVSCASVLFFFLQGFATEFNAPPVTEAVGPFFFSLDLLSTYLTDLLVAASICGFVLFVDLIRDDSPDFFSKIGWMSAVVVLAPVLYVADCFFIVVLAAAGRHLAKSIRHPGFALSFPLLLAFTVSALLASAGSIVTAYDRPLLVLLLSQTILSLGMVAALEAADFLRLSRFTPTVGILLGAASIKVIDVFLGLTGHPDLSILVPAHPLTGFVLAGVIVAGVLLLAGGIKNRSG</sequence>
<feature type="transmembrane region" description="Helical" evidence="1">
    <location>
        <begin position="269"/>
        <end position="290"/>
    </location>
</feature>
<gene>
    <name evidence="2" type="ORF">RJ40_12175</name>
</gene>
<dbReference type="RefSeq" id="WP_265581143.1">
    <property type="nucleotide sequence ID" value="NZ_CP036172.1"/>
</dbReference>
<keyword evidence="1" id="KW-0472">Membrane</keyword>
<dbReference type="AlphaFoldDB" id="A0A8A3S7E2"/>
<feature type="transmembrane region" description="Helical" evidence="1">
    <location>
        <begin position="90"/>
        <end position="109"/>
    </location>
</feature>
<dbReference type="Proteomes" id="UP001042704">
    <property type="component" value="Chromosome"/>
</dbReference>
<reference evidence="2" key="1">
    <citation type="journal article" date="2001" name="Int. J. Syst. Evol. Microbiol.">
        <title>Methanofollis aquaemaris sp. nov., a methanogen isolated from an aquaculture fish pond.</title>
        <authorList>
            <person name="Lai M.C."/>
            <person name="Chen S.C."/>
        </authorList>
    </citation>
    <scope>NUCLEOTIDE SEQUENCE</scope>
    <source>
        <strain evidence="2">N2F9704</strain>
    </source>
</reference>
<accession>A0A8A3S7E2</accession>
<dbReference type="EMBL" id="CP036172">
    <property type="protein sequence ID" value="QSZ68197.1"/>
    <property type="molecule type" value="Genomic_DNA"/>
</dbReference>
<keyword evidence="1" id="KW-0812">Transmembrane</keyword>
<dbReference type="GeneID" id="76425137"/>
<feature type="transmembrane region" description="Helical" evidence="1">
    <location>
        <begin position="236"/>
        <end position="257"/>
    </location>
</feature>
<feature type="transmembrane region" description="Helical" evidence="1">
    <location>
        <begin position="205"/>
        <end position="230"/>
    </location>
</feature>
<organism evidence="2 3">
    <name type="scientific">Methanofollis aquaemaris</name>
    <dbReference type="NCBI Taxonomy" id="126734"/>
    <lineage>
        <taxon>Archaea</taxon>
        <taxon>Methanobacteriati</taxon>
        <taxon>Methanobacteriota</taxon>
        <taxon>Stenosarchaea group</taxon>
        <taxon>Methanomicrobia</taxon>
        <taxon>Methanomicrobiales</taxon>
        <taxon>Methanomicrobiaceae</taxon>
        <taxon>Methanofollis</taxon>
    </lineage>
</organism>
<reference evidence="2" key="2">
    <citation type="submission" date="2019-02" db="EMBL/GenBank/DDBJ databases">
        <authorList>
            <person name="Chen S.-C."/>
            <person name="Chien H.-H."/>
            <person name="Lai M.-C."/>
        </authorList>
    </citation>
    <scope>NUCLEOTIDE SEQUENCE</scope>
    <source>
        <strain evidence="2">N2F9704</strain>
    </source>
</reference>
<feature type="transmembrane region" description="Helical" evidence="1">
    <location>
        <begin position="61"/>
        <end position="81"/>
    </location>
</feature>
<feature type="transmembrane region" description="Helical" evidence="1">
    <location>
        <begin position="168"/>
        <end position="193"/>
    </location>
</feature>
<protein>
    <submittedName>
        <fullName evidence="2">Uncharacterized protein</fullName>
    </submittedName>
</protein>
<feature type="transmembrane region" description="Helical" evidence="1">
    <location>
        <begin position="139"/>
        <end position="156"/>
    </location>
</feature>
<keyword evidence="3" id="KW-1185">Reference proteome</keyword>
<evidence type="ECO:0000313" key="2">
    <source>
        <dbReference type="EMBL" id="QSZ68197.1"/>
    </source>
</evidence>
<name>A0A8A3S7E2_9EURY</name>
<evidence type="ECO:0000313" key="3">
    <source>
        <dbReference type="Proteomes" id="UP001042704"/>
    </source>
</evidence>
<feature type="transmembrane region" description="Helical" evidence="1">
    <location>
        <begin position="302"/>
        <end position="322"/>
    </location>
</feature>
<feature type="transmembrane region" description="Helical" evidence="1">
    <location>
        <begin position="28"/>
        <end position="49"/>
    </location>
</feature>
<evidence type="ECO:0000256" key="1">
    <source>
        <dbReference type="SAM" id="Phobius"/>
    </source>
</evidence>